<gene>
    <name evidence="3" type="ORF">CVT63_00035</name>
</gene>
<dbReference type="GO" id="GO:0009103">
    <property type="term" value="P:lipopolysaccharide biosynthetic process"/>
    <property type="evidence" value="ECO:0007669"/>
    <property type="project" value="TreeGrafter"/>
</dbReference>
<proteinExistence type="predicted"/>
<accession>A0A2N3G8A2</accession>
<dbReference type="Pfam" id="PF00534">
    <property type="entry name" value="Glycos_transf_1"/>
    <property type="match status" value="1"/>
</dbReference>
<dbReference type="PANTHER" id="PTHR46401:SF2">
    <property type="entry name" value="GLYCOSYLTRANSFERASE WBBK-RELATED"/>
    <property type="match status" value="1"/>
</dbReference>
<dbReference type="GO" id="GO:0016757">
    <property type="term" value="F:glycosyltransferase activity"/>
    <property type="evidence" value="ECO:0007669"/>
    <property type="project" value="InterPro"/>
</dbReference>
<feature type="domain" description="Glycosyl transferase family 1" evidence="2">
    <location>
        <begin position="175"/>
        <end position="294"/>
    </location>
</feature>
<comment type="caution">
    <text evidence="3">The sequence shown here is derived from an EMBL/GenBank/DDBJ whole genome shotgun (WGS) entry which is preliminary data.</text>
</comment>
<organism evidence="3 4">
    <name type="scientific">Candidatus Anoxymicrobium japonicum</name>
    <dbReference type="NCBI Taxonomy" id="2013648"/>
    <lineage>
        <taxon>Bacteria</taxon>
        <taxon>Bacillati</taxon>
        <taxon>Actinomycetota</taxon>
        <taxon>Candidatus Geothermincolia</taxon>
        <taxon>Candidatus Geothermincolales</taxon>
        <taxon>Candidatus Anoxymicrobiaceae</taxon>
        <taxon>Candidatus Anoxymicrobium</taxon>
    </lineage>
</organism>
<reference evidence="3 4" key="1">
    <citation type="journal article" date="2017" name="ISME J.">
        <title>Potential for microbial H2 and metal transformations associated with novel bacteria and archaea in deep terrestrial subsurface sediments.</title>
        <authorList>
            <person name="Hernsdorf A.W."/>
            <person name="Amano Y."/>
            <person name="Miyakawa K."/>
            <person name="Ise K."/>
            <person name="Suzuki Y."/>
            <person name="Anantharaman K."/>
            <person name="Probst A."/>
            <person name="Burstein D."/>
            <person name="Thomas B.C."/>
            <person name="Banfield J.F."/>
        </authorList>
    </citation>
    <scope>NUCLEOTIDE SEQUENCE [LARGE SCALE GENOMIC DNA]</scope>
    <source>
        <strain evidence="3">HGW-Actinobacteria-3</strain>
    </source>
</reference>
<dbReference type="Proteomes" id="UP000233654">
    <property type="component" value="Unassembled WGS sequence"/>
</dbReference>
<dbReference type="InterPro" id="IPR001296">
    <property type="entry name" value="Glyco_trans_1"/>
</dbReference>
<name>A0A2N3G8A2_9ACTN</name>
<dbReference type="EMBL" id="PHEX01000001">
    <property type="protein sequence ID" value="PKQ28941.1"/>
    <property type="molecule type" value="Genomic_DNA"/>
</dbReference>
<protein>
    <recommendedName>
        <fullName evidence="2">Glycosyl transferase family 1 domain-containing protein</fullName>
    </recommendedName>
</protein>
<dbReference type="Gene3D" id="3.40.50.2000">
    <property type="entry name" value="Glycogen Phosphorylase B"/>
    <property type="match status" value="1"/>
</dbReference>
<evidence type="ECO:0000313" key="4">
    <source>
        <dbReference type="Proteomes" id="UP000233654"/>
    </source>
</evidence>
<dbReference type="SUPFAM" id="SSF53756">
    <property type="entry name" value="UDP-Glycosyltransferase/glycogen phosphorylase"/>
    <property type="match status" value="1"/>
</dbReference>
<sequence>MKIRQLCARVEFGDAVSNQALEIARALSSWGYENEIFANTADGFGRQVSRPDSEYSHTADSSEDVLIYHYSVYCRNYTRYLESKAKRVLIYHNITPPEFFEPYDKGVAAFCRMGRDLLPRLAECDLALGDSEFNRLELVDAGFEPAETGVLPIFVNYDGLRNAGRSAGPADNHQDSFNVLFVGRNVPNKRIEDVLRAFFYYNRCVNSNSRLFIVGASWVNRYDAQLQWLIDSFGLWNNVSFTGRVSDADLAGHYRGADVFLSMSEHEGFSVPLVESMAFDLPIVAYSSTAIPYTLAGAGLTFDRKEFAMVGELLEALRADALLCDTVVSGQRERLKAFSGVAVRQDLKNALARLEVCAP</sequence>
<dbReference type="AlphaFoldDB" id="A0A2N3G8A2"/>
<keyword evidence="1" id="KW-0808">Transferase</keyword>
<dbReference type="PANTHER" id="PTHR46401">
    <property type="entry name" value="GLYCOSYLTRANSFERASE WBBK-RELATED"/>
    <property type="match status" value="1"/>
</dbReference>
<evidence type="ECO:0000313" key="3">
    <source>
        <dbReference type="EMBL" id="PKQ28941.1"/>
    </source>
</evidence>
<evidence type="ECO:0000259" key="2">
    <source>
        <dbReference type="Pfam" id="PF00534"/>
    </source>
</evidence>
<evidence type="ECO:0000256" key="1">
    <source>
        <dbReference type="ARBA" id="ARBA00022679"/>
    </source>
</evidence>